<protein>
    <submittedName>
        <fullName evidence="1">Uncharacterized protein</fullName>
    </submittedName>
</protein>
<name>A0A9P7BZ21_RHIOR</name>
<dbReference type="AlphaFoldDB" id="A0A9P7BZ21"/>
<comment type="caution">
    <text evidence="1">The sequence shown here is derived from an EMBL/GenBank/DDBJ whole genome shotgun (WGS) entry which is preliminary data.</text>
</comment>
<organism evidence="1 2">
    <name type="scientific">Rhizopus oryzae</name>
    <name type="common">Mucormycosis agent</name>
    <name type="synonym">Rhizopus arrhizus var. delemar</name>
    <dbReference type="NCBI Taxonomy" id="64495"/>
    <lineage>
        <taxon>Eukaryota</taxon>
        <taxon>Fungi</taxon>
        <taxon>Fungi incertae sedis</taxon>
        <taxon>Mucoromycota</taxon>
        <taxon>Mucoromycotina</taxon>
        <taxon>Mucoromycetes</taxon>
        <taxon>Mucorales</taxon>
        <taxon>Mucorineae</taxon>
        <taxon>Rhizopodaceae</taxon>
        <taxon>Rhizopus</taxon>
    </lineage>
</organism>
<sequence length="66" mass="7228">MVVESRCAGLREPCGGAGLSVYRTECEQGYRNELQHAADRQQDVAQALRYAVQAAELAYRASQQPG</sequence>
<gene>
    <name evidence="1" type="ORF">G6F51_014302</name>
</gene>
<evidence type="ECO:0000313" key="1">
    <source>
        <dbReference type="EMBL" id="KAG1527318.1"/>
    </source>
</evidence>
<proteinExistence type="predicted"/>
<dbReference type="EMBL" id="JAANIT010009121">
    <property type="protein sequence ID" value="KAG1527318.1"/>
    <property type="molecule type" value="Genomic_DNA"/>
</dbReference>
<dbReference type="Proteomes" id="UP000717996">
    <property type="component" value="Unassembled WGS sequence"/>
</dbReference>
<evidence type="ECO:0000313" key="2">
    <source>
        <dbReference type="Proteomes" id="UP000717996"/>
    </source>
</evidence>
<reference evidence="1" key="1">
    <citation type="journal article" date="2020" name="Microb. Genom.">
        <title>Genetic diversity of clinical and environmental Mucorales isolates obtained from an investigation of mucormycosis cases among solid organ transplant recipients.</title>
        <authorList>
            <person name="Nguyen M.H."/>
            <person name="Kaul D."/>
            <person name="Muto C."/>
            <person name="Cheng S.J."/>
            <person name="Richter R.A."/>
            <person name="Bruno V.M."/>
            <person name="Liu G."/>
            <person name="Beyhan S."/>
            <person name="Sundermann A.J."/>
            <person name="Mounaud S."/>
            <person name="Pasculle A.W."/>
            <person name="Nierman W.C."/>
            <person name="Driscoll E."/>
            <person name="Cumbie R."/>
            <person name="Clancy C.J."/>
            <person name="Dupont C.L."/>
        </authorList>
    </citation>
    <scope>NUCLEOTIDE SEQUENCE</scope>
    <source>
        <strain evidence="1">GL16</strain>
    </source>
</reference>
<accession>A0A9P7BZ21</accession>